<name>A0A9Q0M2Z3_BLOTA</name>
<dbReference type="GO" id="GO:0008296">
    <property type="term" value="F:3'-5'-DNA exonuclease activity"/>
    <property type="evidence" value="ECO:0007669"/>
    <property type="project" value="TreeGrafter"/>
</dbReference>
<comment type="caution">
    <text evidence="8">The sequence shown here is derived from an EMBL/GenBank/DDBJ whole genome shotgun (WGS) entry which is preliminary data.</text>
</comment>
<keyword evidence="9" id="KW-1185">Reference proteome</keyword>
<evidence type="ECO:0000256" key="3">
    <source>
        <dbReference type="ARBA" id="ARBA00022723"/>
    </source>
</evidence>
<reference evidence="8" key="1">
    <citation type="submission" date="2022-12" db="EMBL/GenBank/DDBJ databases">
        <title>Genome assemblies of Blomia tropicalis.</title>
        <authorList>
            <person name="Cui Y."/>
        </authorList>
    </citation>
    <scope>NUCLEOTIDE SEQUENCE</scope>
    <source>
        <tissue evidence="8">Adult mites</tissue>
    </source>
</reference>
<dbReference type="Pfam" id="PF01026">
    <property type="entry name" value="TatD_DNase"/>
    <property type="match status" value="1"/>
</dbReference>
<dbReference type="InterPro" id="IPR032466">
    <property type="entry name" value="Metal_Hydrolase"/>
</dbReference>
<accession>A0A9Q0M2Z3</accession>
<dbReference type="GO" id="GO:0005829">
    <property type="term" value="C:cytosol"/>
    <property type="evidence" value="ECO:0007669"/>
    <property type="project" value="TreeGrafter"/>
</dbReference>
<dbReference type="GO" id="GO:0046872">
    <property type="term" value="F:metal ion binding"/>
    <property type="evidence" value="ECO:0007669"/>
    <property type="project" value="UniProtKB-KW"/>
</dbReference>
<feature type="binding site" evidence="7">
    <location>
        <position position="96"/>
    </location>
    <ligand>
        <name>a divalent metal cation</name>
        <dbReference type="ChEBI" id="CHEBI:60240"/>
        <label>1</label>
    </ligand>
</feature>
<dbReference type="SUPFAM" id="SSF51556">
    <property type="entry name" value="Metallo-dependent hydrolases"/>
    <property type="match status" value="1"/>
</dbReference>
<proteinExistence type="inferred from homology"/>
<sequence>MFQGIYNGKQSHVPDLKIVIQRAIQNGLDKIIITGGNLDDSRKALELANTDPILYSTVGCHPTRCLELEGDNCYNYMDSMIQLVKDNPKKVVAIGEFGLDYDRLNFCPKDVQLRNFNLQFDLAEKTKLPLFLHCRNAASDLLDILNKNRDRFSTGVVHSFDGTYEEAKSFLDLGLYIGLNGCSLRSSENLDVVAKLPIDRLMIETDSPWCEIRASHASAKHVRTRFDSVKKEKWTEIKQVKSRNEPSNIVQVLEVIINIMKTQMEHEDLEKFISDSIYNNTMKVFFPDKSN</sequence>
<dbReference type="EMBL" id="JAPWDV010000003">
    <property type="protein sequence ID" value="KAJ6217738.1"/>
    <property type="molecule type" value="Genomic_DNA"/>
</dbReference>
<dbReference type="InterPro" id="IPR050891">
    <property type="entry name" value="TatD-type_Hydrolase"/>
</dbReference>
<evidence type="ECO:0000256" key="2">
    <source>
        <dbReference type="ARBA" id="ARBA00022722"/>
    </source>
</evidence>
<dbReference type="PIRSF" id="PIRSF005902">
    <property type="entry name" value="DNase_TatD"/>
    <property type="match status" value="1"/>
</dbReference>
<evidence type="ECO:0000313" key="8">
    <source>
        <dbReference type="EMBL" id="KAJ6217738.1"/>
    </source>
</evidence>
<gene>
    <name evidence="8" type="ORF">RDWZM_008895</name>
</gene>
<evidence type="ECO:0000256" key="6">
    <source>
        <dbReference type="ARBA" id="ARBA00045223"/>
    </source>
</evidence>
<keyword evidence="3 7" id="KW-0479">Metal-binding</keyword>
<dbReference type="CDD" id="cd01310">
    <property type="entry name" value="TatD_DNAse"/>
    <property type="match status" value="1"/>
</dbReference>
<protein>
    <recommendedName>
        <fullName evidence="5">Deoxyribonuclease TATDN1</fullName>
    </recommendedName>
</protein>
<comment type="function">
    <text evidence="6">Deoxyribonuclease which catalyzes (in vitro) the decatenation of kinetoplast DNA, which are circular DNA catenated to each other, producing linear DNA molecules. Plays an important role in chromosomal segregation and cell cycle progression during eye development probably via its DNA decatenation activity.</text>
</comment>
<dbReference type="Proteomes" id="UP001142055">
    <property type="component" value="Chromosome 3"/>
</dbReference>
<dbReference type="InterPro" id="IPR018228">
    <property type="entry name" value="DNase_TatD-rel_CS"/>
</dbReference>
<evidence type="ECO:0000313" key="9">
    <source>
        <dbReference type="Proteomes" id="UP001142055"/>
    </source>
</evidence>
<dbReference type="InterPro" id="IPR001130">
    <property type="entry name" value="TatD-like"/>
</dbReference>
<dbReference type="PANTHER" id="PTHR10060:SF15">
    <property type="entry name" value="DEOXYRIBONUCLEASE TATDN1"/>
    <property type="match status" value="1"/>
</dbReference>
<keyword evidence="4" id="KW-0378">Hydrolase</keyword>
<dbReference type="Gene3D" id="3.20.20.140">
    <property type="entry name" value="Metal-dependent hydrolases"/>
    <property type="match status" value="1"/>
</dbReference>
<dbReference type="PANTHER" id="PTHR10060">
    <property type="entry name" value="TATD FAMILY DEOXYRIBONUCLEASE"/>
    <property type="match status" value="1"/>
</dbReference>
<dbReference type="AlphaFoldDB" id="A0A9Q0M2Z3"/>
<feature type="binding site" evidence="7">
    <location>
        <position position="158"/>
    </location>
    <ligand>
        <name>a divalent metal cation</name>
        <dbReference type="ChEBI" id="CHEBI:60240"/>
        <label>2</label>
    </ligand>
</feature>
<organism evidence="8 9">
    <name type="scientific">Blomia tropicalis</name>
    <name type="common">Mite</name>
    <dbReference type="NCBI Taxonomy" id="40697"/>
    <lineage>
        <taxon>Eukaryota</taxon>
        <taxon>Metazoa</taxon>
        <taxon>Ecdysozoa</taxon>
        <taxon>Arthropoda</taxon>
        <taxon>Chelicerata</taxon>
        <taxon>Arachnida</taxon>
        <taxon>Acari</taxon>
        <taxon>Acariformes</taxon>
        <taxon>Sarcoptiformes</taxon>
        <taxon>Astigmata</taxon>
        <taxon>Glycyphagoidea</taxon>
        <taxon>Echimyopodidae</taxon>
        <taxon>Blomia</taxon>
    </lineage>
</organism>
<feature type="binding site" evidence="7">
    <location>
        <position position="206"/>
    </location>
    <ligand>
        <name>a divalent metal cation</name>
        <dbReference type="ChEBI" id="CHEBI:60240"/>
        <label>1</label>
    </ligand>
</feature>
<comment type="similarity">
    <text evidence="1">Belongs to the metallo-dependent hydrolases superfamily. TatD-type hydrolase family.</text>
</comment>
<keyword evidence="2" id="KW-0540">Nuclease</keyword>
<evidence type="ECO:0000256" key="1">
    <source>
        <dbReference type="ARBA" id="ARBA00009275"/>
    </source>
</evidence>
<evidence type="ECO:0000256" key="4">
    <source>
        <dbReference type="ARBA" id="ARBA00022801"/>
    </source>
</evidence>
<dbReference type="PROSITE" id="PS01091">
    <property type="entry name" value="TATD_3"/>
    <property type="match status" value="1"/>
</dbReference>
<evidence type="ECO:0000256" key="7">
    <source>
        <dbReference type="PIRSR" id="PIRSR005902-1"/>
    </source>
</evidence>
<evidence type="ECO:0000256" key="5">
    <source>
        <dbReference type="ARBA" id="ARBA00039767"/>
    </source>
</evidence>
<feature type="binding site" evidence="7">
    <location>
        <position position="133"/>
    </location>
    <ligand>
        <name>a divalent metal cation</name>
        <dbReference type="ChEBI" id="CHEBI:60240"/>
        <label>2</label>
    </ligand>
</feature>
<dbReference type="OMA" id="YGGSQKH"/>